<protein>
    <recommendedName>
        <fullName evidence="3">Alpha-ribazole kinase</fullName>
    </recommendedName>
</protein>
<evidence type="ECO:0000313" key="2">
    <source>
        <dbReference type="Proteomes" id="UP001357733"/>
    </source>
</evidence>
<name>A0AAW9MRR4_9FIRM</name>
<dbReference type="RefSeq" id="WP_324618707.1">
    <property type="nucleotide sequence ID" value="NZ_JAYKOT010000001.1"/>
</dbReference>
<comment type="caution">
    <text evidence="1">The sequence shown here is derived from an EMBL/GenBank/DDBJ whole genome shotgun (WGS) entry which is preliminary data.</text>
</comment>
<gene>
    <name evidence="1" type="ORF">VLK81_01290</name>
</gene>
<organism evidence="1 2">
    <name type="scientific">Citroniella saccharovorans</name>
    <dbReference type="NCBI Taxonomy" id="2053367"/>
    <lineage>
        <taxon>Bacteria</taxon>
        <taxon>Bacillati</taxon>
        <taxon>Bacillota</taxon>
        <taxon>Tissierellia</taxon>
        <taxon>Tissierellales</taxon>
        <taxon>Peptoniphilaceae</taxon>
        <taxon>Citroniella</taxon>
    </lineage>
</organism>
<dbReference type="Proteomes" id="UP001357733">
    <property type="component" value="Unassembled WGS sequence"/>
</dbReference>
<dbReference type="EMBL" id="JAYKOT010000001">
    <property type="protein sequence ID" value="MEB3428671.1"/>
    <property type="molecule type" value="Genomic_DNA"/>
</dbReference>
<reference evidence="1 2" key="1">
    <citation type="submission" date="2024-01" db="EMBL/GenBank/DDBJ databases">
        <title>Complete genome sequence of Citroniella saccharovorans strain M6.X9, isolated from human fecal sample.</title>
        <authorList>
            <person name="Cheng G."/>
            <person name="Westerholm M."/>
            <person name="Schnurer A."/>
        </authorList>
    </citation>
    <scope>NUCLEOTIDE SEQUENCE [LARGE SCALE GENOMIC DNA]</scope>
    <source>
        <strain evidence="1 2">DSM 29873</strain>
    </source>
</reference>
<evidence type="ECO:0000313" key="1">
    <source>
        <dbReference type="EMBL" id="MEB3428671.1"/>
    </source>
</evidence>
<proteinExistence type="predicted"/>
<sequence length="243" mass="26886">MTRVYRYRDLSIIDFGEMEILIACDSLGSIGEKKLDLVKTKNEIAGYYEARVVLMELISQGGEIKSLVNAVCNEWNPTGAGIKKGIERALKEINLDPNLVLNGSTEENFETSMTALGIMGVATRKKKSYYSKSGEIVLALGKRLLGEDVVKDGGSRILSLNDLIHLRKMDYISELLPVGSKGINYEISKLEENSGLKAEIYDSKIDKNLSCGPSTVVLASLKEEDIKKLDFLDIDKEIVAKFI</sequence>
<dbReference type="AlphaFoldDB" id="A0AAW9MRR4"/>
<evidence type="ECO:0008006" key="3">
    <source>
        <dbReference type="Google" id="ProtNLM"/>
    </source>
</evidence>
<accession>A0AAW9MRR4</accession>
<keyword evidence="2" id="KW-1185">Reference proteome</keyword>